<evidence type="ECO:0000313" key="2">
    <source>
        <dbReference type="EMBL" id="WMV24460.1"/>
    </source>
</evidence>
<dbReference type="EMBL" id="CP133615">
    <property type="protein sequence ID" value="WMV24460.1"/>
    <property type="molecule type" value="Genomic_DNA"/>
</dbReference>
<evidence type="ECO:0000313" key="3">
    <source>
        <dbReference type="Proteomes" id="UP001234989"/>
    </source>
</evidence>
<sequence>MAKMMIQMDLLTKHVMGSGHKAMNVVGTNSDVNLDDAPLRPCTRKKCSSWQTKQEGSRWRINRYIPPHERQNPKDPRADPENYCTEDMLARILNKVEGLEKFLKDMKDEAESSRKGSTTSKKAKGVVIVVEVAPPRSTRPRPTQASGRGKGKQPAEPSSSSSSSDSMGIYSTHLTTSNSEILINDLCHRAGVPFVVNTDVEVTHASSTDIRMIKAEYIKDESEWRREAPVDTSQLSI</sequence>
<keyword evidence="3" id="KW-1185">Reference proteome</keyword>
<dbReference type="Proteomes" id="UP001234989">
    <property type="component" value="Chromosome 4"/>
</dbReference>
<protein>
    <submittedName>
        <fullName evidence="2">Uncharacterized protein</fullName>
    </submittedName>
</protein>
<reference evidence="2" key="1">
    <citation type="submission" date="2023-08" db="EMBL/GenBank/DDBJ databases">
        <title>A de novo genome assembly of Solanum verrucosum Schlechtendal, a Mexican diploid species geographically isolated from the other diploid A-genome species in potato relatives.</title>
        <authorList>
            <person name="Hosaka K."/>
        </authorList>
    </citation>
    <scope>NUCLEOTIDE SEQUENCE</scope>
    <source>
        <tissue evidence="2">Young leaves</tissue>
    </source>
</reference>
<name>A0AAF0TSK5_SOLVR</name>
<evidence type="ECO:0000256" key="1">
    <source>
        <dbReference type="SAM" id="MobiDB-lite"/>
    </source>
</evidence>
<proteinExistence type="predicted"/>
<accession>A0AAF0TSK5</accession>
<feature type="region of interest" description="Disordered" evidence="1">
    <location>
        <begin position="108"/>
        <end position="171"/>
    </location>
</feature>
<gene>
    <name evidence="2" type="ORF">MTR67_017845</name>
</gene>
<organism evidence="2 3">
    <name type="scientific">Solanum verrucosum</name>
    <dbReference type="NCBI Taxonomy" id="315347"/>
    <lineage>
        <taxon>Eukaryota</taxon>
        <taxon>Viridiplantae</taxon>
        <taxon>Streptophyta</taxon>
        <taxon>Embryophyta</taxon>
        <taxon>Tracheophyta</taxon>
        <taxon>Spermatophyta</taxon>
        <taxon>Magnoliopsida</taxon>
        <taxon>eudicotyledons</taxon>
        <taxon>Gunneridae</taxon>
        <taxon>Pentapetalae</taxon>
        <taxon>asterids</taxon>
        <taxon>lamiids</taxon>
        <taxon>Solanales</taxon>
        <taxon>Solanaceae</taxon>
        <taxon>Solanoideae</taxon>
        <taxon>Solaneae</taxon>
        <taxon>Solanum</taxon>
    </lineage>
</organism>
<dbReference type="AlphaFoldDB" id="A0AAF0TSK5"/>